<dbReference type="RefSeq" id="WP_150901489.1">
    <property type="nucleotide sequence ID" value="NZ_WAAU01000072.1"/>
</dbReference>
<sequence>ECYSTELTTLELPTDYPRPIHTSSAGGVYSIELSDSQSIGLRSLASSEGVTMYTLFLTLYNIFLSKLSNSSDIVVGTPTAGRHHSDLEGIVGMFVNTLALRNQVRSTLSFKDYLSIVQENTLEAFDNQLYPYDELVDALSLSRESGRNPLFDVFYSYDQLDLGETR</sequence>
<dbReference type="Proteomes" id="UP000467305">
    <property type="component" value="Unassembled WGS sequence"/>
</dbReference>
<dbReference type="OrthoDB" id="9778690at2"/>
<evidence type="ECO:0000313" key="2">
    <source>
        <dbReference type="EMBL" id="KAB1152358.1"/>
    </source>
</evidence>
<dbReference type="GO" id="GO:0031177">
    <property type="term" value="F:phosphopantetheine binding"/>
    <property type="evidence" value="ECO:0007669"/>
    <property type="project" value="TreeGrafter"/>
</dbReference>
<dbReference type="Gene3D" id="3.30.559.30">
    <property type="entry name" value="Nonribosomal peptide synthetase, condensation domain"/>
    <property type="match status" value="1"/>
</dbReference>
<dbReference type="GO" id="GO:0005829">
    <property type="term" value="C:cytosol"/>
    <property type="evidence" value="ECO:0007669"/>
    <property type="project" value="TreeGrafter"/>
</dbReference>
<dbReference type="Pfam" id="PF00668">
    <property type="entry name" value="Condensation"/>
    <property type="match status" value="1"/>
</dbReference>
<dbReference type="GO" id="GO:0044550">
    <property type="term" value="P:secondary metabolite biosynthetic process"/>
    <property type="evidence" value="ECO:0007669"/>
    <property type="project" value="TreeGrafter"/>
</dbReference>
<feature type="non-terminal residue" evidence="2">
    <location>
        <position position="166"/>
    </location>
</feature>
<reference evidence="2 3" key="1">
    <citation type="submission" date="2019-09" db="EMBL/GenBank/DDBJ databases">
        <authorList>
            <person name="Cao W.R."/>
        </authorList>
    </citation>
    <scope>NUCLEOTIDE SEQUENCE [LARGE SCALE GENOMIC DNA]</scope>
    <source>
        <strain evidence="3">a4</strain>
    </source>
</reference>
<dbReference type="EMBL" id="WAAU01000072">
    <property type="protein sequence ID" value="KAB1152358.1"/>
    <property type="molecule type" value="Genomic_DNA"/>
</dbReference>
<accession>A0A7J5A5F6</accession>
<dbReference type="GO" id="GO:0043041">
    <property type="term" value="P:amino acid activation for nonribosomal peptide biosynthetic process"/>
    <property type="evidence" value="ECO:0007669"/>
    <property type="project" value="TreeGrafter"/>
</dbReference>
<organism evidence="2 3">
    <name type="scientific">Tenacibaculum aiptasiae</name>
    <dbReference type="NCBI Taxonomy" id="426481"/>
    <lineage>
        <taxon>Bacteria</taxon>
        <taxon>Pseudomonadati</taxon>
        <taxon>Bacteroidota</taxon>
        <taxon>Flavobacteriia</taxon>
        <taxon>Flavobacteriales</taxon>
        <taxon>Flavobacteriaceae</taxon>
        <taxon>Tenacibaculum</taxon>
    </lineage>
</organism>
<dbReference type="AlphaFoldDB" id="A0A7J5A5F6"/>
<evidence type="ECO:0000313" key="3">
    <source>
        <dbReference type="Proteomes" id="UP000467305"/>
    </source>
</evidence>
<dbReference type="GO" id="GO:0003824">
    <property type="term" value="F:catalytic activity"/>
    <property type="evidence" value="ECO:0007669"/>
    <property type="project" value="InterPro"/>
</dbReference>
<evidence type="ECO:0000259" key="1">
    <source>
        <dbReference type="Pfam" id="PF00668"/>
    </source>
</evidence>
<name>A0A7J5A5F6_9FLAO</name>
<dbReference type="PANTHER" id="PTHR45527:SF1">
    <property type="entry name" value="FATTY ACID SYNTHASE"/>
    <property type="match status" value="1"/>
</dbReference>
<gene>
    <name evidence="2" type="ORF">F7018_18010</name>
</gene>
<dbReference type="InterPro" id="IPR001242">
    <property type="entry name" value="Condensation_dom"/>
</dbReference>
<feature type="domain" description="Condensation" evidence="1">
    <location>
        <begin position="3"/>
        <end position="158"/>
    </location>
</feature>
<protein>
    <recommendedName>
        <fullName evidence="1">Condensation domain-containing protein</fullName>
    </recommendedName>
</protein>
<dbReference type="PANTHER" id="PTHR45527">
    <property type="entry name" value="NONRIBOSOMAL PEPTIDE SYNTHETASE"/>
    <property type="match status" value="1"/>
</dbReference>
<proteinExistence type="predicted"/>
<keyword evidence="3" id="KW-1185">Reference proteome</keyword>
<comment type="caution">
    <text evidence="2">The sequence shown here is derived from an EMBL/GenBank/DDBJ whole genome shotgun (WGS) entry which is preliminary data.</text>
</comment>
<feature type="non-terminal residue" evidence="2">
    <location>
        <position position="1"/>
    </location>
</feature>
<dbReference type="SUPFAM" id="SSF52777">
    <property type="entry name" value="CoA-dependent acyltransferases"/>
    <property type="match status" value="1"/>
</dbReference>